<gene>
    <name evidence="1" type="ORF">LMG27198_33860</name>
</gene>
<evidence type="ECO:0000313" key="1">
    <source>
        <dbReference type="EMBL" id="GLI94394.1"/>
    </source>
</evidence>
<protein>
    <submittedName>
        <fullName evidence="1">Uncharacterized protein</fullName>
    </submittedName>
</protein>
<dbReference type="Proteomes" id="UP001144323">
    <property type="component" value="Unassembled WGS sequence"/>
</dbReference>
<dbReference type="AlphaFoldDB" id="A0A9W6GWM3"/>
<sequence length="433" mass="48345">MNLHAPEGMTPFYPQVANHIEDDPTPKDQAIYVPSVSPGFAVDVYAGQWKRPLPQGVSAEDLNFLKPDNGLFRISHAMSSAGQALNQTKPCIISQRDWTKTIIIGDSGGYQIASGRLRISGDRDRHKILNWLERTADISMTLDVPTGPCQKPGYAFKNTKDCLATTLDHLDFFQKYRTPGKIRFLNVLQGNTQKEADAWYDAVKIYDFEGWAFAGVLRHNFSCLCRRIIVMAAEGQLQNKTWIHVLGTNELETAVLLTALQRSINRHINPDLRISYDTSSPFRLLTWKTIYSHPNFSATRMSMATDTIPTGHELIGSPIRFPWPSPLGDRMTLGDIVIKPGSNGLYQDNQSYHMLVHHNLASLCYAVAMANRVYDSESIQHKHTLATTAGDAVEEIEKVIASGSMTALAKASRVFQSLRHGIAPTADDEERDF</sequence>
<reference evidence="1" key="1">
    <citation type="journal article" date="2023" name="Int. J. Syst. Evol. Microbiol.">
        <title>Methylocystis iwaonis sp. nov., a type II methane-oxidizing bacterium from surface soil of a rice paddy field in Japan, and emended description of the genus Methylocystis (ex Whittenbury et al. 1970) Bowman et al. 1993.</title>
        <authorList>
            <person name="Kaise H."/>
            <person name="Sawadogo J.B."/>
            <person name="Alam M.S."/>
            <person name="Ueno C."/>
            <person name="Dianou D."/>
            <person name="Shinjo R."/>
            <person name="Asakawa S."/>
        </authorList>
    </citation>
    <scope>NUCLEOTIDE SEQUENCE</scope>
    <source>
        <strain evidence="1">LMG27198</strain>
    </source>
</reference>
<dbReference type="SUPFAM" id="SSF51713">
    <property type="entry name" value="tRNA-guanine transglycosylase"/>
    <property type="match status" value="1"/>
</dbReference>
<dbReference type="RefSeq" id="WP_281804389.1">
    <property type="nucleotide sequence ID" value="NZ_BSEC01000001.1"/>
</dbReference>
<organism evidence="1 2">
    <name type="scientific">Methylocystis echinoides</name>
    <dbReference type="NCBI Taxonomy" id="29468"/>
    <lineage>
        <taxon>Bacteria</taxon>
        <taxon>Pseudomonadati</taxon>
        <taxon>Pseudomonadota</taxon>
        <taxon>Alphaproteobacteria</taxon>
        <taxon>Hyphomicrobiales</taxon>
        <taxon>Methylocystaceae</taxon>
        <taxon>Methylocystis</taxon>
    </lineage>
</organism>
<evidence type="ECO:0000313" key="2">
    <source>
        <dbReference type="Proteomes" id="UP001144323"/>
    </source>
</evidence>
<dbReference type="EMBL" id="BSEC01000001">
    <property type="protein sequence ID" value="GLI94394.1"/>
    <property type="molecule type" value="Genomic_DNA"/>
</dbReference>
<dbReference type="GO" id="GO:0006400">
    <property type="term" value="P:tRNA modification"/>
    <property type="evidence" value="ECO:0007669"/>
    <property type="project" value="InterPro"/>
</dbReference>
<comment type="caution">
    <text evidence="1">The sequence shown here is derived from an EMBL/GenBank/DDBJ whole genome shotgun (WGS) entry which is preliminary data.</text>
</comment>
<accession>A0A9W6GWM3</accession>
<name>A0A9W6GWM3_9HYPH</name>
<dbReference type="InterPro" id="IPR036511">
    <property type="entry name" value="TGT-like_sf"/>
</dbReference>
<keyword evidence="2" id="KW-1185">Reference proteome</keyword>
<dbReference type="Gene3D" id="3.20.20.105">
    <property type="entry name" value="Queuine tRNA-ribosyltransferase-like"/>
    <property type="match status" value="1"/>
</dbReference>
<proteinExistence type="predicted"/>